<sequence>MAGRNDWPGDWLVLEAKVDRSSLSRASEQVPVRLDRAAGIRRSPALARFSRRSPLSPFAVRCGSNFKGKSKASSPTAPDSVASASVAASKHSAESGSGIVGLSF</sequence>
<dbReference type="AlphaFoldDB" id="A0AAW1X286"/>
<organism evidence="2 3">
    <name type="scientific">Rubus argutus</name>
    <name type="common">Southern blackberry</name>
    <dbReference type="NCBI Taxonomy" id="59490"/>
    <lineage>
        <taxon>Eukaryota</taxon>
        <taxon>Viridiplantae</taxon>
        <taxon>Streptophyta</taxon>
        <taxon>Embryophyta</taxon>
        <taxon>Tracheophyta</taxon>
        <taxon>Spermatophyta</taxon>
        <taxon>Magnoliopsida</taxon>
        <taxon>eudicotyledons</taxon>
        <taxon>Gunneridae</taxon>
        <taxon>Pentapetalae</taxon>
        <taxon>rosids</taxon>
        <taxon>fabids</taxon>
        <taxon>Rosales</taxon>
        <taxon>Rosaceae</taxon>
        <taxon>Rosoideae</taxon>
        <taxon>Rosoideae incertae sedis</taxon>
        <taxon>Rubus</taxon>
    </lineage>
</organism>
<accession>A0AAW1X286</accession>
<comment type="caution">
    <text evidence="2">The sequence shown here is derived from an EMBL/GenBank/DDBJ whole genome shotgun (WGS) entry which is preliminary data.</text>
</comment>
<proteinExistence type="predicted"/>
<evidence type="ECO:0000256" key="1">
    <source>
        <dbReference type="SAM" id="MobiDB-lite"/>
    </source>
</evidence>
<feature type="region of interest" description="Disordered" evidence="1">
    <location>
        <begin position="64"/>
        <end position="104"/>
    </location>
</feature>
<feature type="compositionally biased region" description="Low complexity" evidence="1">
    <location>
        <begin position="72"/>
        <end position="90"/>
    </location>
</feature>
<evidence type="ECO:0000313" key="2">
    <source>
        <dbReference type="EMBL" id="KAK9931021.1"/>
    </source>
</evidence>
<evidence type="ECO:0000313" key="3">
    <source>
        <dbReference type="Proteomes" id="UP001457282"/>
    </source>
</evidence>
<name>A0AAW1X286_RUBAR</name>
<dbReference type="EMBL" id="JBEDUW010000004">
    <property type="protein sequence ID" value="KAK9931021.1"/>
    <property type="molecule type" value="Genomic_DNA"/>
</dbReference>
<gene>
    <name evidence="2" type="ORF">M0R45_018317</name>
</gene>
<dbReference type="Proteomes" id="UP001457282">
    <property type="component" value="Unassembled WGS sequence"/>
</dbReference>
<keyword evidence="3" id="KW-1185">Reference proteome</keyword>
<reference evidence="2 3" key="1">
    <citation type="journal article" date="2023" name="G3 (Bethesda)">
        <title>A chromosome-length genome assembly and annotation of blackberry (Rubus argutus, cv. 'Hillquist').</title>
        <authorList>
            <person name="Bruna T."/>
            <person name="Aryal R."/>
            <person name="Dudchenko O."/>
            <person name="Sargent D.J."/>
            <person name="Mead D."/>
            <person name="Buti M."/>
            <person name="Cavallini A."/>
            <person name="Hytonen T."/>
            <person name="Andres J."/>
            <person name="Pham M."/>
            <person name="Weisz D."/>
            <person name="Mascagni F."/>
            <person name="Usai G."/>
            <person name="Natali L."/>
            <person name="Bassil N."/>
            <person name="Fernandez G.E."/>
            <person name="Lomsadze A."/>
            <person name="Armour M."/>
            <person name="Olukolu B."/>
            <person name="Poorten T."/>
            <person name="Britton C."/>
            <person name="Davik J."/>
            <person name="Ashrafi H."/>
            <person name="Aiden E.L."/>
            <person name="Borodovsky M."/>
            <person name="Worthington M."/>
        </authorList>
    </citation>
    <scope>NUCLEOTIDE SEQUENCE [LARGE SCALE GENOMIC DNA]</scope>
    <source>
        <strain evidence="2">PI 553951</strain>
    </source>
</reference>
<protein>
    <submittedName>
        <fullName evidence="2">Uncharacterized protein</fullName>
    </submittedName>
</protein>